<dbReference type="Pfam" id="PF07730">
    <property type="entry name" value="HisKA_3"/>
    <property type="match status" value="1"/>
</dbReference>
<reference evidence="7 8" key="1">
    <citation type="submission" date="2021-11" db="EMBL/GenBank/DDBJ databases">
        <title>Aliifidinibius sp. nov., a new bacterium isolated from saline soil.</title>
        <authorList>
            <person name="Galisteo C."/>
            <person name="De La Haba R."/>
            <person name="Sanchez-Porro C."/>
            <person name="Ventosa A."/>
        </authorList>
    </citation>
    <scope>NUCLEOTIDE SEQUENCE [LARGE SCALE GENOMIC DNA]</scope>
    <source>
        <strain evidence="7 8">KACC 190600</strain>
    </source>
</reference>
<feature type="domain" description="PAC" evidence="6">
    <location>
        <begin position="212"/>
        <end position="262"/>
    </location>
</feature>
<dbReference type="CDD" id="cd16917">
    <property type="entry name" value="HATPase_UhpB-NarQ-NarX-like"/>
    <property type="match status" value="1"/>
</dbReference>
<dbReference type="InterPro" id="IPR050482">
    <property type="entry name" value="Sensor_HK_TwoCompSys"/>
</dbReference>
<dbReference type="InterPro" id="IPR011712">
    <property type="entry name" value="Sig_transdc_His_kin_sub3_dim/P"/>
</dbReference>
<dbReference type="NCBIfam" id="TIGR00229">
    <property type="entry name" value="sensory_box"/>
    <property type="match status" value="2"/>
</dbReference>
<dbReference type="SMART" id="SM00387">
    <property type="entry name" value="HATPase_c"/>
    <property type="match status" value="1"/>
</dbReference>
<keyword evidence="1" id="KW-0808">Transferase</keyword>
<dbReference type="Gene3D" id="3.30.565.10">
    <property type="entry name" value="Histidine kinase-like ATPase, C-terminal domain"/>
    <property type="match status" value="1"/>
</dbReference>
<dbReference type="SMART" id="SM00091">
    <property type="entry name" value="PAS"/>
    <property type="match status" value="2"/>
</dbReference>
<proteinExistence type="predicted"/>
<evidence type="ECO:0000256" key="1">
    <source>
        <dbReference type="ARBA" id="ARBA00022679"/>
    </source>
</evidence>
<gene>
    <name evidence="7" type="ORF">LQ318_00700</name>
</gene>
<evidence type="ECO:0000313" key="8">
    <source>
        <dbReference type="Proteomes" id="UP001207337"/>
    </source>
</evidence>
<dbReference type="CDD" id="cd00130">
    <property type="entry name" value="PAS"/>
    <property type="match status" value="2"/>
</dbReference>
<evidence type="ECO:0000259" key="6">
    <source>
        <dbReference type="PROSITE" id="PS50113"/>
    </source>
</evidence>
<dbReference type="PANTHER" id="PTHR24421">
    <property type="entry name" value="NITRATE/NITRITE SENSOR PROTEIN NARX-RELATED"/>
    <property type="match status" value="1"/>
</dbReference>
<name>A0ABT3PU86_9BACT</name>
<dbReference type="InterPro" id="IPR000700">
    <property type="entry name" value="PAS-assoc_C"/>
</dbReference>
<dbReference type="InterPro" id="IPR013767">
    <property type="entry name" value="PAS_fold"/>
</dbReference>
<dbReference type="SMART" id="SM00086">
    <property type="entry name" value="PAC"/>
    <property type="match status" value="2"/>
</dbReference>
<comment type="caution">
    <text evidence="7">The sequence shown here is derived from an EMBL/GenBank/DDBJ whole genome shotgun (WGS) entry which is preliminary data.</text>
</comment>
<dbReference type="SUPFAM" id="SSF55785">
    <property type="entry name" value="PYP-like sensor domain (PAS domain)"/>
    <property type="match status" value="2"/>
</dbReference>
<dbReference type="Gene3D" id="1.20.5.1930">
    <property type="match status" value="1"/>
</dbReference>
<dbReference type="Gene3D" id="3.30.450.20">
    <property type="entry name" value="PAS domain"/>
    <property type="match status" value="2"/>
</dbReference>
<sequence>MNRAEFRTDLSFEDLEIILDNVPRLVMLIDLDGTILYWNGGGEEVFGYKPEEAEGKPVWFLYPDRRLDNFEEDLIQLEKGENLSLEIEGHHKDGYAIWLDVKRTMIEDSRGEKVILGTASDISLQKKTELELAESQARIKAVLETAVEGIITIDKEGLIQSFNRSAEEMFGYSSEEVIGENISMLMPSPYQEEHDQYMKNYLETGERKIIDIGREVRGKRKDGSIFPIELAVSEVKFEDEIIFTGLIKDISGRRKLENEILQIAEDERLRIGHELHDGLGQMLSGISLISRNLARKLEANGLPAAKEVLEISKMIREADEQARKLAHGLAHIELDNEGLQVAMGRLCERIEVLTKTTCTFKCPKDIEIENSSIALHLYRIVQESINNAVKHGKATKIFVRLEVSKNKLQLVIEDNGVGFSETEKNSKYNKGMGIHTMEYRSHILGGKLNITETPEGLTRVICSIPSSNIETINKI</sequence>
<dbReference type="PROSITE" id="PS50112">
    <property type="entry name" value="PAS"/>
    <property type="match status" value="2"/>
</dbReference>
<feature type="domain" description="PAS" evidence="5">
    <location>
        <begin position="135"/>
        <end position="205"/>
    </location>
</feature>
<accession>A0ABT3PU86</accession>
<dbReference type="InterPro" id="IPR036890">
    <property type="entry name" value="HATPase_C_sf"/>
</dbReference>
<evidence type="ECO:0000259" key="5">
    <source>
        <dbReference type="PROSITE" id="PS50112"/>
    </source>
</evidence>
<dbReference type="PROSITE" id="PS50109">
    <property type="entry name" value="HIS_KIN"/>
    <property type="match status" value="1"/>
</dbReference>
<evidence type="ECO:0000256" key="2">
    <source>
        <dbReference type="ARBA" id="ARBA00022777"/>
    </source>
</evidence>
<keyword evidence="2" id="KW-0418">Kinase</keyword>
<keyword evidence="3" id="KW-0902">Two-component regulatory system</keyword>
<feature type="domain" description="PAS" evidence="5">
    <location>
        <begin position="11"/>
        <end position="64"/>
    </location>
</feature>
<dbReference type="RefSeq" id="WP_265786600.1">
    <property type="nucleotide sequence ID" value="NZ_BAABRS010000001.1"/>
</dbReference>
<dbReference type="Pfam" id="PF00989">
    <property type="entry name" value="PAS"/>
    <property type="match status" value="2"/>
</dbReference>
<dbReference type="InterPro" id="IPR001610">
    <property type="entry name" value="PAC"/>
</dbReference>
<evidence type="ECO:0000259" key="4">
    <source>
        <dbReference type="PROSITE" id="PS50109"/>
    </source>
</evidence>
<evidence type="ECO:0000256" key="3">
    <source>
        <dbReference type="ARBA" id="ARBA00023012"/>
    </source>
</evidence>
<dbReference type="InterPro" id="IPR005467">
    <property type="entry name" value="His_kinase_dom"/>
</dbReference>
<dbReference type="PROSITE" id="PS50113">
    <property type="entry name" value="PAC"/>
    <property type="match status" value="2"/>
</dbReference>
<dbReference type="InterPro" id="IPR000014">
    <property type="entry name" value="PAS"/>
</dbReference>
<organism evidence="7 8">
    <name type="scientific">Fodinibius salicampi</name>
    <dbReference type="NCBI Taxonomy" id="1920655"/>
    <lineage>
        <taxon>Bacteria</taxon>
        <taxon>Pseudomonadati</taxon>
        <taxon>Balneolota</taxon>
        <taxon>Balneolia</taxon>
        <taxon>Balneolales</taxon>
        <taxon>Balneolaceae</taxon>
        <taxon>Fodinibius</taxon>
    </lineage>
</organism>
<dbReference type="Proteomes" id="UP001207337">
    <property type="component" value="Unassembled WGS sequence"/>
</dbReference>
<dbReference type="SUPFAM" id="SSF55874">
    <property type="entry name" value="ATPase domain of HSP90 chaperone/DNA topoisomerase II/histidine kinase"/>
    <property type="match status" value="1"/>
</dbReference>
<feature type="domain" description="PAC" evidence="6">
    <location>
        <begin position="83"/>
        <end position="134"/>
    </location>
</feature>
<dbReference type="InterPro" id="IPR035965">
    <property type="entry name" value="PAS-like_dom_sf"/>
</dbReference>
<feature type="domain" description="Histidine kinase" evidence="4">
    <location>
        <begin position="270"/>
        <end position="468"/>
    </location>
</feature>
<protein>
    <submittedName>
        <fullName evidence="7">PAS domain S-box protein</fullName>
    </submittedName>
</protein>
<keyword evidence="8" id="KW-1185">Reference proteome</keyword>
<dbReference type="InterPro" id="IPR003594">
    <property type="entry name" value="HATPase_dom"/>
</dbReference>
<dbReference type="EMBL" id="JAJNDC010000001">
    <property type="protein sequence ID" value="MCW9711409.1"/>
    <property type="molecule type" value="Genomic_DNA"/>
</dbReference>
<dbReference type="Pfam" id="PF02518">
    <property type="entry name" value="HATPase_c"/>
    <property type="match status" value="1"/>
</dbReference>
<evidence type="ECO:0000313" key="7">
    <source>
        <dbReference type="EMBL" id="MCW9711409.1"/>
    </source>
</evidence>